<organism evidence="2 3">
    <name type="scientific">Chitinimonas arctica</name>
    <dbReference type="NCBI Taxonomy" id="2594795"/>
    <lineage>
        <taxon>Bacteria</taxon>
        <taxon>Pseudomonadati</taxon>
        <taxon>Pseudomonadota</taxon>
        <taxon>Betaproteobacteria</taxon>
        <taxon>Neisseriales</taxon>
        <taxon>Chitinibacteraceae</taxon>
        <taxon>Chitinimonas</taxon>
    </lineage>
</organism>
<feature type="chain" id="PRO_5028354797" evidence="1">
    <location>
        <begin position="26"/>
        <end position="313"/>
    </location>
</feature>
<keyword evidence="3" id="KW-1185">Reference proteome</keyword>
<dbReference type="AlphaFoldDB" id="A0A516SEX0"/>
<dbReference type="EMBL" id="CP041730">
    <property type="protein sequence ID" value="QDQ26692.1"/>
    <property type="molecule type" value="Genomic_DNA"/>
</dbReference>
<evidence type="ECO:0000313" key="3">
    <source>
        <dbReference type="Proteomes" id="UP000317550"/>
    </source>
</evidence>
<protein>
    <submittedName>
        <fullName evidence="2">Uncharacterized protein</fullName>
    </submittedName>
</protein>
<proteinExistence type="predicted"/>
<name>A0A516SEX0_9NEIS</name>
<sequence length="313" mass="33297">MHTKRLAFIFLSTGLACCTAWYFFGASKVAAKATDPAASQSTTPVASNGFFGDSSTTLPTSQTPSAASSTSATAGMLQAFNKLQSARSFIHEAIRHPESGGIRYANRAWADCINAAGSTGLMRGLFKVVPGSRESQAEAAIKSKCDITDSDLATLKSASRKYASVDPLSQIGRKSDYAKTSEAHLALAKEVISAGSPILFDKLKYSREYKLAGGQSDYEAYFDGKWYRGGNESAYTEALILAQCEFGMNCGPDSLRTLAQCSDKGWCANSLAESVRIGWSKELPQHVDAVFSLRDKIVAAIKAGDASAFAPGL</sequence>
<dbReference type="RefSeq" id="WP_144278086.1">
    <property type="nucleotide sequence ID" value="NZ_CP041730.1"/>
</dbReference>
<accession>A0A516SEX0</accession>
<dbReference type="PROSITE" id="PS51257">
    <property type="entry name" value="PROKAR_LIPOPROTEIN"/>
    <property type="match status" value="1"/>
</dbReference>
<dbReference type="Proteomes" id="UP000317550">
    <property type="component" value="Chromosome"/>
</dbReference>
<reference evidence="3" key="1">
    <citation type="submission" date="2019-07" db="EMBL/GenBank/DDBJ databases">
        <title>Chitinimonas sp. nov., isolated from Ny-Alesund, arctica soil.</title>
        <authorList>
            <person name="Xu Q."/>
            <person name="Peng F."/>
        </authorList>
    </citation>
    <scope>NUCLEOTIDE SEQUENCE [LARGE SCALE GENOMIC DNA]</scope>
    <source>
        <strain evidence="3">R3-44</strain>
    </source>
</reference>
<dbReference type="OrthoDB" id="8808706at2"/>
<evidence type="ECO:0000256" key="1">
    <source>
        <dbReference type="SAM" id="SignalP"/>
    </source>
</evidence>
<evidence type="ECO:0000313" key="2">
    <source>
        <dbReference type="EMBL" id="QDQ26692.1"/>
    </source>
</evidence>
<keyword evidence="1" id="KW-0732">Signal</keyword>
<gene>
    <name evidence="2" type="ORF">FNU76_10135</name>
</gene>
<dbReference type="KEGG" id="cari:FNU76_10135"/>
<feature type="signal peptide" evidence="1">
    <location>
        <begin position="1"/>
        <end position="25"/>
    </location>
</feature>